<feature type="region of interest" description="Disordered" evidence="1">
    <location>
        <begin position="61"/>
        <end position="83"/>
    </location>
</feature>
<evidence type="ECO:0000313" key="3">
    <source>
        <dbReference type="Proteomes" id="UP000467840"/>
    </source>
</evidence>
<gene>
    <name evidence="2" type="ORF">GH714_033641</name>
</gene>
<accession>A0A6A6LVP6</accession>
<organism evidence="2 3">
    <name type="scientific">Hevea brasiliensis</name>
    <name type="common">Para rubber tree</name>
    <name type="synonym">Siphonia brasiliensis</name>
    <dbReference type="NCBI Taxonomy" id="3981"/>
    <lineage>
        <taxon>Eukaryota</taxon>
        <taxon>Viridiplantae</taxon>
        <taxon>Streptophyta</taxon>
        <taxon>Embryophyta</taxon>
        <taxon>Tracheophyta</taxon>
        <taxon>Spermatophyta</taxon>
        <taxon>Magnoliopsida</taxon>
        <taxon>eudicotyledons</taxon>
        <taxon>Gunneridae</taxon>
        <taxon>Pentapetalae</taxon>
        <taxon>rosids</taxon>
        <taxon>fabids</taxon>
        <taxon>Malpighiales</taxon>
        <taxon>Euphorbiaceae</taxon>
        <taxon>Crotonoideae</taxon>
        <taxon>Micrandreae</taxon>
        <taxon>Hevea</taxon>
    </lineage>
</organism>
<protein>
    <submittedName>
        <fullName evidence="2">Uncharacterized protein</fullName>
    </submittedName>
</protein>
<comment type="caution">
    <text evidence="2">The sequence shown here is derived from an EMBL/GenBank/DDBJ whole genome shotgun (WGS) entry which is preliminary data.</text>
</comment>
<reference evidence="2 3" key="1">
    <citation type="journal article" date="2020" name="Mol. Plant">
        <title>The Chromosome-Based Rubber Tree Genome Provides New Insights into Spurge Genome Evolution and Rubber Biosynthesis.</title>
        <authorList>
            <person name="Liu J."/>
            <person name="Shi C."/>
            <person name="Shi C.C."/>
            <person name="Li W."/>
            <person name="Zhang Q.J."/>
            <person name="Zhang Y."/>
            <person name="Li K."/>
            <person name="Lu H.F."/>
            <person name="Shi C."/>
            <person name="Zhu S.T."/>
            <person name="Xiao Z.Y."/>
            <person name="Nan H."/>
            <person name="Yue Y."/>
            <person name="Zhu X.G."/>
            <person name="Wu Y."/>
            <person name="Hong X.N."/>
            <person name="Fan G.Y."/>
            <person name="Tong Y."/>
            <person name="Zhang D."/>
            <person name="Mao C.L."/>
            <person name="Liu Y.L."/>
            <person name="Hao S.J."/>
            <person name="Liu W.Q."/>
            <person name="Lv M.Q."/>
            <person name="Zhang H.B."/>
            <person name="Liu Y."/>
            <person name="Hu-Tang G.R."/>
            <person name="Wang J.P."/>
            <person name="Wang J.H."/>
            <person name="Sun Y.H."/>
            <person name="Ni S.B."/>
            <person name="Chen W.B."/>
            <person name="Zhang X.C."/>
            <person name="Jiao Y.N."/>
            <person name="Eichler E.E."/>
            <person name="Li G.H."/>
            <person name="Liu X."/>
            <person name="Gao L.Z."/>
        </authorList>
    </citation>
    <scope>NUCLEOTIDE SEQUENCE [LARGE SCALE GENOMIC DNA]</scope>
    <source>
        <strain evidence="3">cv. GT1</strain>
        <tissue evidence="2">Leaf</tissue>
    </source>
</reference>
<keyword evidence="3" id="KW-1185">Reference proteome</keyword>
<dbReference type="EMBL" id="JAAGAX010000009">
    <property type="protein sequence ID" value="KAF2304567.1"/>
    <property type="molecule type" value="Genomic_DNA"/>
</dbReference>
<name>A0A6A6LVP6_HEVBR</name>
<sequence length="83" mass="9293">MESEASIAVTKTNRSNKDPAWKYVHLKCLTYVPEELQEYMQQKASAKNLDKLPDYEDVETLRDGEDEDDVGVILGGSKGSSKV</sequence>
<evidence type="ECO:0000313" key="2">
    <source>
        <dbReference type="EMBL" id="KAF2304567.1"/>
    </source>
</evidence>
<feature type="compositionally biased region" description="Gly residues" evidence="1">
    <location>
        <begin position="73"/>
        <end position="83"/>
    </location>
</feature>
<dbReference type="AlphaFoldDB" id="A0A6A6LVP6"/>
<proteinExistence type="predicted"/>
<evidence type="ECO:0000256" key="1">
    <source>
        <dbReference type="SAM" id="MobiDB-lite"/>
    </source>
</evidence>
<dbReference type="Proteomes" id="UP000467840">
    <property type="component" value="Chromosome 16"/>
</dbReference>